<dbReference type="Gene3D" id="3.40.710.10">
    <property type="entry name" value="DD-peptidase/beta-lactamase superfamily"/>
    <property type="match status" value="1"/>
</dbReference>
<dbReference type="Proteomes" id="UP000075615">
    <property type="component" value="Unassembled WGS sequence"/>
</dbReference>
<evidence type="ECO:0000259" key="2">
    <source>
        <dbReference type="Pfam" id="PF00144"/>
    </source>
</evidence>
<keyword evidence="1" id="KW-0732">Signal</keyword>
<reference evidence="3 4" key="1">
    <citation type="submission" date="2016-01" db="EMBL/GenBank/DDBJ databases">
        <title>Genome sequencing of Roseivirga echinicomitans KMM 6058.</title>
        <authorList>
            <person name="Selvaratnam C."/>
            <person name="Thevarajoo S."/>
            <person name="Goh K.M."/>
            <person name="Ee R."/>
            <person name="Chan K.-G."/>
            <person name="Chong C.S."/>
        </authorList>
    </citation>
    <scope>NUCLEOTIDE SEQUENCE [LARGE SCALE GENOMIC DNA]</scope>
    <source>
        <strain evidence="3 4">KMM 6058</strain>
    </source>
</reference>
<evidence type="ECO:0000313" key="3">
    <source>
        <dbReference type="EMBL" id="KYG82273.1"/>
    </source>
</evidence>
<comment type="caution">
    <text evidence="3">The sequence shown here is derived from an EMBL/GenBank/DDBJ whole genome shotgun (WGS) entry which is preliminary data.</text>
</comment>
<evidence type="ECO:0000256" key="1">
    <source>
        <dbReference type="SAM" id="SignalP"/>
    </source>
</evidence>
<name>A0A150XU77_9BACT</name>
<dbReference type="RefSeq" id="WP_084362784.1">
    <property type="nucleotide sequence ID" value="NZ_LRDB01000004.1"/>
</dbReference>
<proteinExistence type="predicted"/>
<dbReference type="EMBL" id="LRDB01000004">
    <property type="protein sequence ID" value="KYG82273.1"/>
    <property type="molecule type" value="Genomic_DNA"/>
</dbReference>
<dbReference type="GO" id="GO:0006508">
    <property type="term" value="P:proteolysis"/>
    <property type="evidence" value="ECO:0007669"/>
    <property type="project" value="TreeGrafter"/>
</dbReference>
<dbReference type="GO" id="GO:0019216">
    <property type="term" value="P:regulation of lipid metabolic process"/>
    <property type="evidence" value="ECO:0007669"/>
    <property type="project" value="TreeGrafter"/>
</dbReference>
<evidence type="ECO:0000313" key="4">
    <source>
        <dbReference type="Proteomes" id="UP000075615"/>
    </source>
</evidence>
<feature type="chain" id="PRO_5007575190" description="Beta-lactamase-related domain-containing protein" evidence="1">
    <location>
        <begin position="28"/>
        <end position="369"/>
    </location>
</feature>
<dbReference type="InterPro" id="IPR012338">
    <property type="entry name" value="Beta-lactam/transpept-like"/>
</dbReference>
<sequence length="369" mass="40874">MKQIQTSIWRKSAWMLLTLFLWVSVSAQSLQEQADQKLKAFVEATQVPGLSISISQKGLLVFSKGYGYSDLENKTPVDPSKTKFRIGSVSKTLTAAGLALLYQDGKVDLDVPIQKYVPVWPEKKYEITLRQLGGHVAGIRHYKGNEFLSTKNYPTVTDGLAIFMNDPLISKPGTTYSYSSYGWNLISAAMETANAGEFSFQTSDFLQFMQQQVFDKLGMDNTVAEYADRQTANLTKFYQFKDGKVVAAPYVDNSYKWAGGGFVGATEDLCVFGQAHMAAGFLKQEVLDEFMTSQKTANGKATNYGIGWSTYARNSGNTFYGHSGGSVGGITFFMIHKETQTVLAITGNMDPLNYNGLQFELMEMFVEGK</sequence>
<protein>
    <recommendedName>
        <fullName evidence="2">Beta-lactamase-related domain-containing protein</fullName>
    </recommendedName>
</protein>
<feature type="signal peptide" evidence="1">
    <location>
        <begin position="1"/>
        <end position="27"/>
    </location>
</feature>
<dbReference type="PANTHER" id="PTHR46520:SF1">
    <property type="entry name" value="SERINE BETA-LACTAMASE-LIKE PROTEIN LACTB, MITOCHONDRIAL"/>
    <property type="match status" value="1"/>
</dbReference>
<feature type="domain" description="Beta-lactamase-related" evidence="2">
    <location>
        <begin position="35"/>
        <end position="350"/>
    </location>
</feature>
<dbReference type="GO" id="GO:0008233">
    <property type="term" value="F:peptidase activity"/>
    <property type="evidence" value="ECO:0007669"/>
    <property type="project" value="TreeGrafter"/>
</dbReference>
<dbReference type="InterPro" id="IPR001466">
    <property type="entry name" value="Beta-lactam-related"/>
</dbReference>
<keyword evidence="4" id="KW-1185">Reference proteome</keyword>
<dbReference type="OrthoDB" id="9793489at2"/>
<dbReference type="STRING" id="296218.AWN68_15645"/>
<accession>A0A150XU77</accession>
<dbReference type="SUPFAM" id="SSF56601">
    <property type="entry name" value="beta-lactamase/transpeptidase-like"/>
    <property type="match status" value="1"/>
</dbReference>
<dbReference type="PANTHER" id="PTHR46520">
    <property type="entry name" value="SERINE BETA-LACTAMASE-LIKE PROTEIN LACTB, MITOCHONDRIAL"/>
    <property type="match status" value="1"/>
</dbReference>
<gene>
    <name evidence="3" type="ORF">AWN68_15645</name>
</gene>
<dbReference type="InterPro" id="IPR052794">
    <property type="entry name" value="Mito_Ser_Protease_LACTB"/>
</dbReference>
<dbReference type="AlphaFoldDB" id="A0A150XU77"/>
<organism evidence="3 4">
    <name type="scientific">Roseivirga echinicomitans</name>
    <dbReference type="NCBI Taxonomy" id="296218"/>
    <lineage>
        <taxon>Bacteria</taxon>
        <taxon>Pseudomonadati</taxon>
        <taxon>Bacteroidota</taxon>
        <taxon>Cytophagia</taxon>
        <taxon>Cytophagales</taxon>
        <taxon>Roseivirgaceae</taxon>
        <taxon>Roseivirga</taxon>
    </lineage>
</organism>
<dbReference type="Pfam" id="PF00144">
    <property type="entry name" value="Beta-lactamase"/>
    <property type="match status" value="1"/>
</dbReference>